<dbReference type="Pfam" id="PF12849">
    <property type="entry name" value="PBP_like_2"/>
    <property type="match status" value="1"/>
</dbReference>
<keyword evidence="7" id="KW-0564">Palmitate</keyword>
<evidence type="ECO:0000256" key="1">
    <source>
        <dbReference type="ARBA" id="ARBA00002841"/>
    </source>
</evidence>
<keyword evidence="9" id="KW-1133">Transmembrane helix</keyword>
<evidence type="ECO:0000313" key="12">
    <source>
        <dbReference type="Proteomes" id="UP001519308"/>
    </source>
</evidence>
<sequence length="474" mass="53307">MKNNKKYLFTALATQMLLVPIVITVMLIVLMPMLGSVLDLSKTGKYTVGLIVLLGFSIAILIISTIIGMIFSRLWSKGGIELKYKYKISLFPICYAIIFAIGILLFSKGNYNSIWWIVYIYKNPAFFMIGLIFFLMGRYFMLPVIELISYIGFVLGIFLYQVISRKEIKIETSRNFTIVSALIVIALVAVLAGFTKDVISNGITEITYGKTDLKNDLNEDDLINIAPFKVANGLAKLGGPASLQFTDINTMPRLDGATAAYPVYASFVEATYKGLGEYYFNAMKSSTQEFIDKDMHVAFVISDHFPFNIVKCSKTGEAYERLIKKETDIIFVAEPSKEHIEKIKASGDEFALTPIASEAFVFFTNKQNSVENLSVKQIQDIYSGNVNNWKEVGGENKTILPFQRPENSGSQTVMQNKVMKGITMISPRKKILSMVWVGLFLRLQIIRMQRILLAILLCIILLKCLKTIKLNTLL</sequence>
<evidence type="ECO:0000256" key="6">
    <source>
        <dbReference type="ARBA" id="ARBA00022729"/>
    </source>
</evidence>
<accession>A0ABS4K9S4</accession>
<organism evidence="11 12">
    <name type="scientific">Clostridium punense</name>
    <dbReference type="NCBI Taxonomy" id="1054297"/>
    <lineage>
        <taxon>Bacteria</taxon>
        <taxon>Bacillati</taxon>
        <taxon>Bacillota</taxon>
        <taxon>Clostridia</taxon>
        <taxon>Eubacteriales</taxon>
        <taxon>Clostridiaceae</taxon>
        <taxon>Clostridium</taxon>
    </lineage>
</organism>
<evidence type="ECO:0000259" key="10">
    <source>
        <dbReference type="Pfam" id="PF12849"/>
    </source>
</evidence>
<dbReference type="EMBL" id="JAGGLL010000027">
    <property type="protein sequence ID" value="MBP2023374.1"/>
    <property type="molecule type" value="Genomic_DNA"/>
</dbReference>
<proteinExistence type="inferred from homology"/>
<gene>
    <name evidence="11" type="ORF">J2Z44_003211</name>
</gene>
<evidence type="ECO:0000256" key="5">
    <source>
        <dbReference type="ARBA" id="ARBA00022592"/>
    </source>
</evidence>
<feature type="transmembrane region" description="Helical" evidence="9">
    <location>
        <begin position="451"/>
        <end position="468"/>
    </location>
</feature>
<dbReference type="Gene3D" id="3.40.190.10">
    <property type="entry name" value="Periplasmic binding protein-like II"/>
    <property type="match status" value="2"/>
</dbReference>
<evidence type="ECO:0000256" key="3">
    <source>
        <dbReference type="ARBA" id="ARBA00008725"/>
    </source>
</evidence>
<name>A0ABS4K9S4_9CLOT</name>
<evidence type="ECO:0000256" key="7">
    <source>
        <dbReference type="ARBA" id="ARBA00023139"/>
    </source>
</evidence>
<feature type="transmembrane region" description="Helical" evidence="9">
    <location>
        <begin position="147"/>
        <end position="163"/>
    </location>
</feature>
<feature type="transmembrane region" description="Helical" evidence="9">
    <location>
        <begin position="50"/>
        <end position="76"/>
    </location>
</feature>
<evidence type="ECO:0000256" key="4">
    <source>
        <dbReference type="ARBA" id="ARBA00011529"/>
    </source>
</evidence>
<feature type="transmembrane region" description="Helical" evidence="9">
    <location>
        <begin position="88"/>
        <end position="107"/>
    </location>
</feature>
<evidence type="ECO:0000256" key="9">
    <source>
        <dbReference type="SAM" id="Phobius"/>
    </source>
</evidence>
<feature type="domain" description="PBP" evidence="10">
    <location>
        <begin position="286"/>
        <end position="421"/>
    </location>
</feature>
<dbReference type="PANTHER" id="PTHR30570">
    <property type="entry name" value="PERIPLASMIC PHOSPHATE BINDING COMPONENT OF PHOSPHATE ABC TRANSPORTER"/>
    <property type="match status" value="1"/>
</dbReference>
<dbReference type="PANTHER" id="PTHR30570:SF1">
    <property type="entry name" value="PHOSPHATE-BINDING PROTEIN PSTS"/>
    <property type="match status" value="1"/>
</dbReference>
<dbReference type="InterPro" id="IPR024370">
    <property type="entry name" value="PBP_domain"/>
</dbReference>
<protein>
    <submittedName>
        <fullName evidence="11">Phosphate transport system substrate-binding protein</fullName>
    </submittedName>
</protein>
<keyword evidence="5" id="KW-0813">Transport</keyword>
<keyword evidence="12" id="KW-1185">Reference proteome</keyword>
<keyword evidence="6" id="KW-0732">Signal</keyword>
<reference evidence="11 12" key="1">
    <citation type="submission" date="2021-03" db="EMBL/GenBank/DDBJ databases">
        <title>Genomic Encyclopedia of Type Strains, Phase IV (KMG-IV): sequencing the most valuable type-strain genomes for metagenomic binning, comparative biology and taxonomic classification.</title>
        <authorList>
            <person name="Goeker M."/>
        </authorList>
    </citation>
    <scope>NUCLEOTIDE SEQUENCE [LARGE SCALE GENOMIC DNA]</scope>
    <source>
        <strain evidence="11 12">DSM 28650</strain>
    </source>
</reference>
<dbReference type="Proteomes" id="UP001519308">
    <property type="component" value="Unassembled WGS sequence"/>
</dbReference>
<keyword evidence="8" id="KW-0449">Lipoprotein</keyword>
<dbReference type="RefSeq" id="WP_021281161.1">
    <property type="nucleotide sequence ID" value="NZ_JAGGLL010000027.1"/>
</dbReference>
<feature type="transmembrane region" description="Helical" evidence="9">
    <location>
        <begin position="113"/>
        <end position="135"/>
    </location>
</feature>
<dbReference type="InterPro" id="IPR050811">
    <property type="entry name" value="Phosphate_ABC_transporter"/>
</dbReference>
<keyword evidence="9" id="KW-0472">Membrane</keyword>
<keyword evidence="5" id="KW-0592">Phosphate transport</keyword>
<evidence type="ECO:0000256" key="8">
    <source>
        <dbReference type="ARBA" id="ARBA00023288"/>
    </source>
</evidence>
<evidence type="ECO:0000256" key="2">
    <source>
        <dbReference type="ARBA" id="ARBA00004193"/>
    </source>
</evidence>
<feature type="transmembrane region" description="Helical" evidence="9">
    <location>
        <begin position="7"/>
        <end position="30"/>
    </location>
</feature>
<keyword evidence="9" id="KW-0812">Transmembrane</keyword>
<comment type="function">
    <text evidence="1">Part of the ABC transporter complex PstSACB involved in phosphate import.</text>
</comment>
<comment type="caution">
    <text evidence="11">The sequence shown here is derived from an EMBL/GenBank/DDBJ whole genome shotgun (WGS) entry which is preliminary data.</text>
</comment>
<comment type="similarity">
    <text evidence="3">Belongs to the PstS family.</text>
</comment>
<dbReference type="SUPFAM" id="SSF53850">
    <property type="entry name" value="Periplasmic binding protein-like II"/>
    <property type="match status" value="1"/>
</dbReference>
<feature type="transmembrane region" description="Helical" evidence="9">
    <location>
        <begin position="175"/>
        <end position="194"/>
    </location>
</feature>
<comment type="subunit">
    <text evidence="4">The complex is composed of two ATP-binding proteins (PstB), two transmembrane proteins (PstC and PstA) and a solute-binding protein (PstS).</text>
</comment>
<comment type="subcellular location">
    <subcellularLocation>
        <location evidence="2">Cell membrane</location>
        <topology evidence="2">Lipid-anchor</topology>
    </subcellularLocation>
</comment>
<evidence type="ECO:0000313" key="11">
    <source>
        <dbReference type="EMBL" id="MBP2023374.1"/>
    </source>
</evidence>